<dbReference type="Proteomes" id="UP000215453">
    <property type="component" value="Chromosome 4"/>
</dbReference>
<accession>A0A1Y6LHZ6</accession>
<gene>
    <name evidence="2" type="ORF">ZT1A5_G5417</name>
</gene>
<feature type="region of interest" description="Disordered" evidence="1">
    <location>
        <begin position="366"/>
        <end position="389"/>
    </location>
</feature>
<evidence type="ECO:0000256" key="1">
    <source>
        <dbReference type="SAM" id="MobiDB-lite"/>
    </source>
</evidence>
<feature type="compositionally biased region" description="Basic and acidic residues" evidence="1">
    <location>
        <begin position="487"/>
        <end position="497"/>
    </location>
</feature>
<feature type="compositionally biased region" description="Polar residues" evidence="1">
    <location>
        <begin position="439"/>
        <end position="448"/>
    </location>
</feature>
<feature type="region of interest" description="Disordered" evidence="1">
    <location>
        <begin position="431"/>
        <end position="514"/>
    </location>
</feature>
<evidence type="ECO:0000313" key="3">
    <source>
        <dbReference type="Proteomes" id="UP000215453"/>
    </source>
</evidence>
<proteinExistence type="predicted"/>
<name>A0A1Y6LHZ6_ZYMTR</name>
<sequence>MSATIIDIVQHKVLELNLANLGDDYFTRLIVEELEKGIDEAAMLSHMRELLAGAMDEGLTGEFVRFLYHDAQLQAAQHGTQQQQQQPPPSPPMTQTGPAEGNSTDAEQADTDSADKWRVFEEALNSDLEARRGPWDLTESAPATDVVVSYIVDRFKNDDRLSRAKLTAELVANFFAAHVDGEKVKDFVNKGVFTRNRERLVAKGAVKPTLGEEGVVSDEIWKDCSTCQGKRLLNCDLSTRVKRHDNGSITHVDSESGVMAPCSNCRWFGGPNCNCLLSGISTAAALRTQAELYWIRYSRAGLPDPSLAPLPGLSPMANVDSRWRGEAIHTPPRIPARVQYDPRRELPAVTGSKSQARKQAFLDNKAHPSHGAANPEAPSIPPTGLDRTPASLVLQTGSSVTLELTLRNEGSGPMDIGPQLAAASRLGSVRNVRVDGNPNKFQRTNTCARPSKDEAPTFAKQPPSAPLPQASELPVRAPSATPNPMKRPAEDDIDKAAESSSEDEGDMLVEVEEF</sequence>
<evidence type="ECO:0000313" key="2">
    <source>
        <dbReference type="EMBL" id="SMY23976.1"/>
    </source>
</evidence>
<dbReference type="AlphaFoldDB" id="A0A1Y6LHZ6"/>
<protein>
    <submittedName>
        <fullName evidence="2">Uncharacterized protein</fullName>
    </submittedName>
</protein>
<feature type="compositionally biased region" description="Low complexity" evidence="1">
    <location>
        <begin position="75"/>
        <end position="85"/>
    </location>
</feature>
<feature type="compositionally biased region" description="Acidic residues" evidence="1">
    <location>
        <begin position="500"/>
        <end position="514"/>
    </location>
</feature>
<reference evidence="2 3" key="1">
    <citation type="submission" date="2016-10" db="EMBL/GenBank/DDBJ databases">
        <authorList>
            <person name="Varghese N."/>
        </authorList>
    </citation>
    <scope>NUCLEOTIDE SEQUENCE [LARGE SCALE GENOMIC DNA]</scope>
</reference>
<dbReference type="EMBL" id="LT882679">
    <property type="protein sequence ID" value="SMY23976.1"/>
    <property type="molecule type" value="Genomic_DNA"/>
</dbReference>
<feature type="region of interest" description="Disordered" evidence="1">
    <location>
        <begin position="75"/>
        <end position="112"/>
    </location>
</feature>
<organism evidence="2 3">
    <name type="scientific">Zymoseptoria tritici ST99CH_1A5</name>
    <dbReference type="NCBI Taxonomy" id="1276529"/>
    <lineage>
        <taxon>Eukaryota</taxon>
        <taxon>Fungi</taxon>
        <taxon>Dikarya</taxon>
        <taxon>Ascomycota</taxon>
        <taxon>Pezizomycotina</taxon>
        <taxon>Dothideomycetes</taxon>
        <taxon>Dothideomycetidae</taxon>
        <taxon>Mycosphaerellales</taxon>
        <taxon>Mycosphaerellaceae</taxon>
        <taxon>Zymoseptoria</taxon>
    </lineage>
</organism>